<organism evidence="1 2">
    <name type="scientific">Deinococcus terrestris</name>
    <dbReference type="NCBI Taxonomy" id="2651870"/>
    <lineage>
        <taxon>Bacteria</taxon>
        <taxon>Thermotogati</taxon>
        <taxon>Deinococcota</taxon>
        <taxon>Deinococci</taxon>
        <taxon>Deinococcales</taxon>
        <taxon>Deinococcaceae</taxon>
        <taxon>Deinococcus</taxon>
    </lineage>
</organism>
<name>A0A7X1NUN0_9DEIO</name>
<accession>A0A7X1NUN0</accession>
<dbReference type="Proteomes" id="UP000484842">
    <property type="component" value="Unassembled WGS sequence"/>
</dbReference>
<reference evidence="1 2" key="1">
    <citation type="submission" date="2019-10" db="EMBL/GenBank/DDBJ databases">
        <title>Deinococcus sp. isolated from soil.</title>
        <authorList>
            <person name="Li Y."/>
            <person name="Wang J."/>
        </authorList>
    </citation>
    <scope>NUCLEOTIDE SEQUENCE [LARGE SCALE GENOMIC DNA]</scope>
    <source>
        <strain evidence="1 2">SDU3-2</strain>
    </source>
</reference>
<dbReference type="AlphaFoldDB" id="A0A7X1NUN0"/>
<keyword evidence="2" id="KW-1185">Reference proteome</keyword>
<evidence type="ECO:0000313" key="2">
    <source>
        <dbReference type="Proteomes" id="UP000484842"/>
    </source>
</evidence>
<evidence type="ECO:0000313" key="1">
    <source>
        <dbReference type="EMBL" id="MPY66050.1"/>
    </source>
</evidence>
<proteinExistence type="predicted"/>
<dbReference type="EMBL" id="WBSL01000001">
    <property type="protein sequence ID" value="MPY66050.1"/>
    <property type="molecule type" value="Genomic_DNA"/>
</dbReference>
<protein>
    <submittedName>
        <fullName evidence="1">Uncharacterized protein</fullName>
    </submittedName>
</protein>
<sequence length="140" mass="15472">MRWGWPVLLVVPALLAGVGVWQVSESRWRGPLYCIEEPGRVWGVSPLPAGAAPACPESRSYREEVRSGYARVEQYVLPGWRPRVLIPALEAGGYVPQGGPEGLYRDDDEFAALLNRGSEQIQYVAERLPGPQTRVTLSGR</sequence>
<comment type="caution">
    <text evidence="1">The sequence shown here is derived from an EMBL/GenBank/DDBJ whole genome shotgun (WGS) entry which is preliminary data.</text>
</comment>
<gene>
    <name evidence="1" type="ORF">F8S09_04980</name>
</gene>